<organism evidence="1 2">
    <name type="scientific">Olea europaea subsp. europaea</name>
    <dbReference type="NCBI Taxonomy" id="158383"/>
    <lineage>
        <taxon>Eukaryota</taxon>
        <taxon>Viridiplantae</taxon>
        <taxon>Streptophyta</taxon>
        <taxon>Embryophyta</taxon>
        <taxon>Tracheophyta</taxon>
        <taxon>Spermatophyta</taxon>
        <taxon>Magnoliopsida</taxon>
        <taxon>eudicotyledons</taxon>
        <taxon>Gunneridae</taxon>
        <taxon>Pentapetalae</taxon>
        <taxon>asterids</taxon>
        <taxon>lamiids</taxon>
        <taxon>Lamiales</taxon>
        <taxon>Oleaceae</taxon>
        <taxon>Oleeae</taxon>
        <taxon>Olea</taxon>
    </lineage>
</organism>
<dbReference type="EMBL" id="CACTIH010009065">
    <property type="protein sequence ID" value="CAA3022188.1"/>
    <property type="molecule type" value="Genomic_DNA"/>
</dbReference>
<proteinExistence type="predicted"/>
<sequence length="165" mass="18478">MEVGDGDYEDPDFVHSEVDIALEKDDFLYDRNVTDGIENGYDLNEGRNEGVLISVGEVEDDELEYPSKFMAEIDMANPQFEFGLQFQSMEEFRIAEWYNVELEPVQSASNVAVDEHGKLMSSRCQGLLSTQNEEESMRRNGAPATGLPAAIAFGPCGILGFFNFR</sequence>
<protein>
    <submittedName>
        <fullName evidence="1">Uncharacterized protein</fullName>
    </submittedName>
</protein>
<evidence type="ECO:0000313" key="1">
    <source>
        <dbReference type="EMBL" id="CAA3022188.1"/>
    </source>
</evidence>
<name>A0A8S0UYJ7_OLEEU</name>
<comment type="caution">
    <text evidence="1">The sequence shown here is derived from an EMBL/GenBank/DDBJ whole genome shotgun (WGS) entry which is preliminary data.</text>
</comment>
<dbReference type="Gramene" id="OE9A029309T1">
    <property type="protein sequence ID" value="OE9A029309C1"/>
    <property type="gene ID" value="OE9A029309"/>
</dbReference>
<accession>A0A8S0UYJ7</accession>
<keyword evidence="2" id="KW-1185">Reference proteome</keyword>
<dbReference type="AlphaFoldDB" id="A0A8S0UYJ7"/>
<evidence type="ECO:0000313" key="2">
    <source>
        <dbReference type="Proteomes" id="UP000594638"/>
    </source>
</evidence>
<dbReference type="Proteomes" id="UP000594638">
    <property type="component" value="Unassembled WGS sequence"/>
</dbReference>
<gene>
    <name evidence="1" type="ORF">OLEA9_A029309</name>
</gene>
<reference evidence="1 2" key="1">
    <citation type="submission" date="2019-12" db="EMBL/GenBank/DDBJ databases">
        <authorList>
            <person name="Alioto T."/>
            <person name="Alioto T."/>
            <person name="Gomez Garrido J."/>
        </authorList>
    </citation>
    <scope>NUCLEOTIDE SEQUENCE [LARGE SCALE GENOMIC DNA]</scope>
</reference>